<keyword evidence="1" id="KW-1133">Transmembrane helix</keyword>
<dbReference type="InterPro" id="IPR000160">
    <property type="entry name" value="GGDEF_dom"/>
</dbReference>
<dbReference type="EMBL" id="AFHG01000052">
    <property type="protein sequence ID" value="EGK71319.1"/>
    <property type="molecule type" value="Genomic_DNA"/>
</dbReference>
<dbReference type="SUPFAM" id="SSF55785">
    <property type="entry name" value="PYP-like sensor domain (PAS domain)"/>
    <property type="match status" value="1"/>
</dbReference>
<dbReference type="InterPro" id="IPR007890">
    <property type="entry name" value="CHASE2"/>
</dbReference>
<dbReference type="OrthoDB" id="9813903at2"/>
<protein>
    <submittedName>
        <fullName evidence="4">Uncharacterized protein</fullName>
    </submittedName>
</protein>
<proteinExistence type="predicted"/>
<feature type="transmembrane region" description="Helical" evidence="1">
    <location>
        <begin position="338"/>
        <end position="356"/>
    </location>
</feature>
<dbReference type="Gene3D" id="3.20.20.450">
    <property type="entry name" value="EAL domain"/>
    <property type="match status" value="1"/>
</dbReference>
<dbReference type="SMART" id="SM00267">
    <property type="entry name" value="GGDEF"/>
    <property type="match status" value="1"/>
</dbReference>
<feature type="domain" description="EAL" evidence="2">
    <location>
        <begin position="696"/>
        <end position="950"/>
    </location>
</feature>
<dbReference type="Gene3D" id="3.30.450.20">
    <property type="entry name" value="PAS domain"/>
    <property type="match status" value="1"/>
</dbReference>
<dbReference type="SUPFAM" id="SSF141868">
    <property type="entry name" value="EAL domain-like"/>
    <property type="match status" value="1"/>
</dbReference>
<dbReference type="RefSeq" id="WP_008062569.1">
    <property type="nucleotide sequence ID" value="NZ_AFHG01000052.1"/>
</dbReference>
<dbReference type="SMART" id="SM00052">
    <property type="entry name" value="EAL"/>
    <property type="match status" value="1"/>
</dbReference>
<dbReference type="PROSITE" id="PS50883">
    <property type="entry name" value="EAL"/>
    <property type="match status" value="1"/>
</dbReference>
<dbReference type="SUPFAM" id="SSF55073">
    <property type="entry name" value="Nucleotide cyclase"/>
    <property type="match status" value="1"/>
</dbReference>
<dbReference type="InterPro" id="IPR035919">
    <property type="entry name" value="EAL_sf"/>
</dbReference>
<gene>
    <name evidence="4" type="ORF">METUNv1_02709</name>
</gene>
<evidence type="ECO:0000313" key="5">
    <source>
        <dbReference type="Proteomes" id="UP000005019"/>
    </source>
</evidence>
<dbReference type="PANTHER" id="PTHR44757">
    <property type="entry name" value="DIGUANYLATE CYCLASE DGCP"/>
    <property type="match status" value="1"/>
</dbReference>
<evidence type="ECO:0000259" key="3">
    <source>
        <dbReference type="PROSITE" id="PS50887"/>
    </source>
</evidence>
<dbReference type="Pfam" id="PF00990">
    <property type="entry name" value="GGDEF"/>
    <property type="match status" value="1"/>
</dbReference>
<dbReference type="InterPro" id="IPR001633">
    <property type="entry name" value="EAL_dom"/>
</dbReference>
<dbReference type="InterPro" id="IPR000014">
    <property type="entry name" value="PAS"/>
</dbReference>
<dbReference type="SMART" id="SM01080">
    <property type="entry name" value="CHASE2"/>
    <property type="match status" value="1"/>
</dbReference>
<dbReference type="InterPro" id="IPR035965">
    <property type="entry name" value="PAS-like_dom_sf"/>
</dbReference>
<dbReference type="eggNOG" id="COG5001">
    <property type="taxonomic scope" value="Bacteria"/>
</dbReference>
<dbReference type="SMART" id="SM00091">
    <property type="entry name" value="PAS"/>
    <property type="match status" value="1"/>
</dbReference>
<dbReference type="Pfam" id="PF05226">
    <property type="entry name" value="CHASE2"/>
    <property type="match status" value="1"/>
</dbReference>
<dbReference type="CDD" id="cd01949">
    <property type="entry name" value="GGDEF"/>
    <property type="match status" value="1"/>
</dbReference>
<dbReference type="PANTHER" id="PTHR44757:SF4">
    <property type="entry name" value="DIGUANYLATE CYCLASE DGCE-RELATED"/>
    <property type="match status" value="1"/>
</dbReference>
<evidence type="ECO:0000256" key="1">
    <source>
        <dbReference type="SAM" id="Phobius"/>
    </source>
</evidence>
<organism evidence="4 5">
    <name type="scientific">Methyloversatilis universalis (strain ATCC BAA-1314 / DSM 25237 / JCM 13912 / CCUG 52030 / FAM5)</name>
    <dbReference type="NCBI Taxonomy" id="1000565"/>
    <lineage>
        <taxon>Bacteria</taxon>
        <taxon>Pseudomonadati</taxon>
        <taxon>Pseudomonadota</taxon>
        <taxon>Betaproteobacteria</taxon>
        <taxon>Nitrosomonadales</taxon>
        <taxon>Sterolibacteriaceae</taxon>
        <taxon>Methyloversatilis</taxon>
    </lineage>
</organism>
<evidence type="ECO:0000313" key="4">
    <source>
        <dbReference type="EMBL" id="EGK71319.1"/>
    </source>
</evidence>
<feature type="transmembrane region" description="Helical" evidence="1">
    <location>
        <begin position="306"/>
        <end position="326"/>
    </location>
</feature>
<dbReference type="InterPro" id="IPR029787">
    <property type="entry name" value="Nucleotide_cyclase"/>
</dbReference>
<sequence>MNRRRQLVRSLLDAYRLPWLLALCVTLALWLTAPLSVARLDLLLYDLLSVELLSEPPAGGATDTRLPVVVAIDDASLHALGPWPWPRSRHAELIDRLSRAGVAGIGYSVLFAEPSDDAAGDAALVDAVRRAASVVLPVAPLALEGGGVGALEPWSELAAAAARLAHVDVEIDADGLSRRLFLEAGAGSAQWPALSWALIDVSRKSRPLAGLGGRRADDGPAAGLWVRDHEVLVLPAESWPPAQKSAADLLAGRVAPHLLRGRSVLVGATYTGAGGTLNTPLSALAAPMPAVEFHARAYAALRNDRYATQLSPVWALPAPFAVLALLWWRRPHARVRDLFGVLLAVGLPLLLSAALLSGLRVWLAPATVTLGLSLGALLWGTVRTLDLAQRLRRANARAHATLHAISDAVLQFDRNLNIHYLNGKAEALCACRLEQVRGGGLDSLPAIELALRETLQSLLQRCRDQACEQAVSGHVQMPAGRHGPARALRPGASPLFGRGGRVEGVVLVLSDVSDTVAAADKLAHQATHDALTGLPNRVLLRDRLRQALAQRDAGMVAVLFVDLDRFKRINDSLGHQQGDKVLTTLASRLRTVCRVGDTVARWGGDEFMIILQGLADRDAVARVATKVMQAVGQVITLDDVDFRFSCSIGIAIAHEDSDDADVLFAMADTAMYRSKSQSGAAIHFYAHDMSAGTRDWIELEADLRNGLDEDRFEVHYQPQYELATGKLAAFEALLRFRRHDGLLLSPGDFIAVAEESGLIEAIGDWVLQEVTLQIADWSRQGLAPVPVAVNVSARQCLGRSLARRVEQALRQSHIAPSLLRLELTESTAMGDVDHVAALLADIRALGVHLSVDDFGTGYSSLSYLKRFPIDELKVDRSFVRDLVSDPDDAAIVRATVALAHGLGMRVVAEGVETVEQLNLLASQQCDLVQGYLFSKPLPAETVVAEGLLMPAEVPTRNLRLIRS</sequence>
<accession>F5REJ1</accession>
<dbReference type="STRING" id="1000565.METUNv1_02709"/>
<reference evidence="4 5" key="1">
    <citation type="journal article" date="2011" name="J. Bacteriol.">
        <title>Genome sequence of Methyloversatilis universalis FAM5T, a methylotrophic representative of the order Rhodocyclales.</title>
        <authorList>
            <person name="Kittichotirat W."/>
            <person name="Good N.M."/>
            <person name="Hall R."/>
            <person name="Bringel F."/>
            <person name="Lajus A."/>
            <person name="Medigue C."/>
            <person name="Smalley N.E."/>
            <person name="Beck D."/>
            <person name="Bumgarner R."/>
            <person name="Vuilleumier S."/>
            <person name="Kalyuzhnaya M.G."/>
        </authorList>
    </citation>
    <scope>NUCLEOTIDE SEQUENCE [LARGE SCALE GENOMIC DNA]</scope>
    <source>
        <strain evidence="5">ATCC BAA-1314 / JCM 13912 / FAM5</strain>
    </source>
</reference>
<dbReference type="Gene3D" id="3.30.70.270">
    <property type="match status" value="1"/>
</dbReference>
<name>F5REJ1_METUF</name>
<dbReference type="InterPro" id="IPR052155">
    <property type="entry name" value="Biofilm_reg_signaling"/>
</dbReference>
<dbReference type="CDD" id="cd01948">
    <property type="entry name" value="EAL"/>
    <property type="match status" value="1"/>
</dbReference>
<dbReference type="PROSITE" id="PS50887">
    <property type="entry name" value="GGDEF"/>
    <property type="match status" value="1"/>
</dbReference>
<keyword evidence="1" id="KW-0472">Membrane</keyword>
<dbReference type="Pfam" id="PF00563">
    <property type="entry name" value="EAL"/>
    <property type="match status" value="1"/>
</dbReference>
<dbReference type="NCBIfam" id="TIGR00254">
    <property type="entry name" value="GGDEF"/>
    <property type="match status" value="1"/>
</dbReference>
<keyword evidence="5" id="KW-1185">Reference proteome</keyword>
<dbReference type="InterPro" id="IPR013656">
    <property type="entry name" value="PAS_4"/>
</dbReference>
<dbReference type="AlphaFoldDB" id="F5REJ1"/>
<evidence type="ECO:0000259" key="2">
    <source>
        <dbReference type="PROSITE" id="PS50883"/>
    </source>
</evidence>
<keyword evidence="1" id="KW-0812">Transmembrane</keyword>
<comment type="caution">
    <text evidence="4">The sequence shown here is derived from an EMBL/GenBank/DDBJ whole genome shotgun (WGS) entry which is preliminary data.</text>
</comment>
<feature type="domain" description="GGDEF" evidence="3">
    <location>
        <begin position="554"/>
        <end position="687"/>
    </location>
</feature>
<dbReference type="Proteomes" id="UP000005019">
    <property type="component" value="Unassembled WGS sequence"/>
</dbReference>
<dbReference type="InterPro" id="IPR043128">
    <property type="entry name" value="Rev_trsase/Diguanyl_cyclase"/>
</dbReference>
<dbReference type="Pfam" id="PF08448">
    <property type="entry name" value="PAS_4"/>
    <property type="match status" value="1"/>
</dbReference>